<dbReference type="InterPro" id="IPR021994">
    <property type="entry name" value="DUF3592"/>
</dbReference>
<keyword evidence="1" id="KW-1133">Transmembrane helix</keyword>
<dbReference type="Proteomes" id="UP000260793">
    <property type="component" value="Unassembled WGS sequence"/>
</dbReference>
<feature type="transmembrane region" description="Helical" evidence="1">
    <location>
        <begin position="152"/>
        <end position="171"/>
    </location>
</feature>
<evidence type="ECO:0000256" key="1">
    <source>
        <dbReference type="SAM" id="Phobius"/>
    </source>
</evidence>
<dbReference type="Pfam" id="PF12158">
    <property type="entry name" value="DUF3592"/>
    <property type="match status" value="1"/>
</dbReference>
<proteinExistence type="predicted"/>
<evidence type="ECO:0000313" key="6">
    <source>
        <dbReference type="Proteomes" id="UP000285832"/>
    </source>
</evidence>
<sequence length="174" mass="19433">MFNIFTIFSKSTNRNLRRLYMKAANEFYWVLLLIISVLGLLGVIFLCIGTALYAREKRKRASCTQQVIASVTDIQHRAIGASGYTDADEVKMMSWFPVYEYSVHGTVLRKRASVGTVRPEVSVGQKVNLYVNPNHPDEFYSPADKSAFVRKVFIGVGALCVSVALVLGVVLCMK</sequence>
<dbReference type="EMBL" id="QRMI01000034">
    <property type="protein sequence ID" value="RHJ58968.1"/>
    <property type="molecule type" value="Genomic_DNA"/>
</dbReference>
<gene>
    <name evidence="4" type="ORF">DW116_11280</name>
    <name evidence="3" type="ORF">DXD17_08465</name>
</gene>
<evidence type="ECO:0000313" key="3">
    <source>
        <dbReference type="EMBL" id="RGK39317.1"/>
    </source>
</evidence>
<dbReference type="Proteomes" id="UP000285832">
    <property type="component" value="Unassembled WGS sequence"/>
</dbReference>
<feature type="domain" description="DUF3592" evidence="2">
    <location>
        <begin position="87"/>
        <end position="139"/>
    </location>
</feature>
<evidence type="ECO:0000313" key="5">
    <source>
        <dbReference type="Proteomes" id="UP000260793"/>
    </source>
</evidence>
<name>A0A3E4LPB2_9FIRM</name>
<evidence type="ECO:0000313" key="4">
    <source>
        <dbReference type="EMBL" id="RHJ58968.1"/>
    </source>
</evidence>
<feature type="transmembrane region" description="Helical" evidence="1">
    <location>
        <begin position="27"/>
        <end position="54"/>
    </location>
</feature>
<dbReference type="AlphaFoldDB" id="A0A3E4LPB2"/>
<accession>A0A3E4LPB2</accession>
<organism evidence="3 5">
    <name type="scientific">[Ruminococcus] lactaris</name>
    <dbReference type="NCBI Taxonomy" id="46228"/>
    <lineage>
        <taxon>Bacteria</taxon>
        <taxon>Bacillati</taxon>
        <taxon>Bacillota</taxon>
        <taxon>Clostridia</taxon>
        <taxon>Lachnospirales</taxon>
        <taxon>Lachnospiraceae</taxon>
        <taxon>Mediterraneibacter</taxon>
    </lineage>
</organism>
<keyword evidence="1" id="KW-0472">Membrane</keyword>
<comment type="caution">
    <text evidence="3">The sequence shown here is derived from an EMBL/GenBank/DDBJ whole genome shotgun (WGS) entry which is preliminary data.</text>
</comment>
<evidence type="ECO:0000259" key="2">
    <source>
        <dbReference type="Pfam" id="PF12158"/>
    </source>
</evidence>
<protein>
    <submittedName>
        <fullName evidence="3">DUF3592 domain-containing protein</fullName>
    </submittedName>
</protein>
<reference evidence="5 6" key="1">
    <citation type="submission" date="2018-08" db="EMBL/GenBank/DDBJ databases">
        <title>A genome reference for cultivated species of the human gut microbiota.</title>
        <authorList>
            <person name="Zou Y."/>
            <person name="Xue W."/>
            <person name="Luo G."/>
        </authorList>
    </citation>
    <scope>NUCLEOTIDE SEQUENCE [LARGE SCALE GENOMIC DNA]</scope>
    <source>
        <strain evidence="4 6">AM09-9</strain>
        <strain evidence="3 5">TF11-7</strain>
    </source>
</reference>
<keyword evidence="1" id="KW-0812">Transmembrane</keyword>
<dbReference type="EMBL" id="QSQN01000020">
    <property type="protein sequence ID" value="RGK39317.1"/>
    <property type="molecule type" value="Genomic_DNA"/>
</dbReference>